<organism evidence="3 4">
    <name type="scientific">Ornithinibacillus massiliensis</name>
    <dbReference type="NCBI Taxonomy" id="1944633"/>
    <lineage>
        <taxon>Bacteria</taxon>
        <taxon>Bacillati</taxon>
        <taxon>Bacillota</taxon>
        <taxon>Bacilli</taxon>
        <taxon>Bacillales</taxon>
        <taxon>Bacillaceae</taxon>
        <taxon>Ornithinibacillus</taxon>
    </lineage>
</organism>
<dbReference type="EMBL" id="JAGXBY010000001">
    <property type="protein sequence ID" value="MBS3678790.1"/>
    <property type="molecule type" value="Genomic_DNA"/>
</dbReference>
<dbReference type="RefSeq" id="WP_211740882.1">
    <property type="nucleotide sequence ID" value="NZ_JAGXBY010000001.1"/>
</dbReference>
<feature type="signal peptide" evidence="2">
    <location>
        <begin position="1"/>
        <end position="22"/>
    </location>
</feature>
<keyword evidence="1" id="KW-0175">Coiled coil</keyword>
<reference evidence="3 4" key="1">
    <citation type="submission" date="2021-05" db="EMBL/GenBank/DDBJ databases">
        <title>Ornithinibacillus massiliensis sp. nov.</title>
        <authorList>
            <person name="Iwaza R."/>
            <person name="Lagier J.-C."/>
            <person name="Raoult D."/>
        </authorList>
    </citation>
    <scope>NUCLEOTIDE SEQUENCE [LARGE SCALE GENOMIC DNA]</scope>
    <source>
        <strain evidence="3 4">Marseille-P3601</strain>
    </source>
</reference>
<evidence type="ECO:0008006" key="5">
    <source>
        <dbReference type="Google" id="ProtNLM"/>
    </source>
</evidence>
<keyword evidence="2" id="KW-0732">Signal</keyword>
<dbReference type="PROSITE" id="PS51257">
    <property type="entry name" value="PROKAR_LIPOPROTEIN"/>
    <property type="match status" value="1"/>
</dbReference>
<keyword evidence="4" id="KW-1185">Reference proteome</keyword>
<sequence length="282" mass="31793">MKKVLFSSLFLVVMLMGCNEEAYNNAIQKGLDHIGSAEYQKAESAFELALEEKKEDVKATALLAQTRYYQEALEAYEEAELEAAAEKAEKVTKETEGSDALIKKAEELVSSIEDLQTTLAEIMEEYESAMYQFEEEEYEGANKLIEDILNKDLSHPLFQPVKKEMEELQHDIEAAVLAKEKAEKEKAEQAAAKKAQEQKEQSTKVNLTGDEALTIIKNLNDWPSTTTFDLDPNLIEWGEESYYGIYIDTHVDESNSSTSLLRVDAKDGSVYDFSRGEMVPVN</sequence>
<feature type="coiled-coil region" evidence="1">
    <location>
        <begin position="69"/>
        <end position="201"/>
    </location>
</feature>
<evidence type="ECO:0000256" key="1">
    <source>
        <dbReference type="SAM" id="Coils"/>
    </source>
</evidence>
<accession>A0ABS5M900</accession>
<protein>
    <recommendedName>
        <fullName evidence="5">Lipoprotein</fullName>
    </recommendedName>
</protein>
<feature type="chain" id="PRO_5045285077" description="Lipoprotein" evidence="2">
    <location>
        <begin position="23"/>
        <end position="282"/>
    </location>
</feature>
<dbReference type="Proteomes" id="UP000681870">
    <property type="component" value="Unassembled WGS sequence"/>
</dbReference>
<evidence type="ECO:0000313" key="4">
    <source>
        <dbReference type="Proteomes" id="UP000681870"/>
    </source>
</evidence>
<evidence type="ECO:0000313" key="3">
    <source>
        <dbReference type="EMBL" id="MBS3678790.1"/>
    </source>
</evidence>
<comment type="caution">
    <text evidence="3">The sequence shown here is derived from an EMBL/GenBank/DDBJ whole genome shotgun (WGS) entry which is preliminary data.</text>
</comment>
<name>A0ABS5M900_9BACI</name>
<evidence type="ECO:0000256" key="2">
    <source>
        <dbReference type="SAM" id="SignalP"/>
    </source>
</evidence>
<proteinExistence type="predicted"/>
<gene>
    <name evidence="3" type="ORF">KGF86_01035</name>
</gene>